<reference evidence="1 2" key="1">
    <citation type="submission" date="2014-04" db="EMBL/GenBank/DDBJ databases">
        <title>Aquimarina sp. 22II-S11-z7 Genome Sequencing.</title>
        <authorList>
            <person name="Lai Q."/>
        </authorList>
    </citation>
    <scope>NUCLEOTIDE SEQUENCE [LARGE SCALE GENOMIC DNA]</scope>
    <source>
        <strain evidence="1 2">22II-S11-z7</strain>
    </source>
</reference>
<keyword evidence="2" id="KW-1185">Reference proteome</keyword>
<gene>
    <name evidence="1" type="ORF">ATO12_03640</name>
</gene>
<dbReference type="eggNOG" id="ENOG502Z9ZV">
    <property type="taxonomic scope" value="Bacteria"/>
</dbReference>
<dbReference type="Proteomes" id="UP000023541">
    <property type="component" value="Unassembled WGS sequence"/>
</dbReference>
<dbReference type="PROSITE" id="PS51257">
    <property type="entry name" value="PROKAR_LIPOPROTEIN"/>
    <property type="match status" value="1"/>
</dbReference>
<sequence>MRYIFLIIFIPIFFGCNSKKDNASSKIQNENLKKEVQKKLNGKEIVAELEKLDYFNLTDQSELDTVKADFEKSYTDLNFFQGPTRGETLNFMDNRYHWVDCEELFEIGGLTEYLTQVKPTFKKLGLELEFDNEKSEQDQNSWKHTIKLNGIEYIAFDGQFSDLDWGIAYVNFIEMLNIELKRQNSDEQFYPINCGNDGMFVLLTPKQLDFVNRNYPIDNEHPKTMNAWKSINGL</sequence>
<dbReference type="AlphaFoldDB" id="A0A023C0Q5"/>
<dbReference type="STRING" id="1317122.ATO12_03640"/>
<organism evidence="1 2">
    <name type="scientific">Aquimarina atlantica</name>
    <dbReference type="NCBI Taxonomy" id="1317122"/>
    <lineage>
        <taxon>Bacteria</taxon>
        <taxon>Pseudomonadati</taxon>
        <taxon>Bacteroidota</taxon>
        <taxon>Flavobacteriia</taxon>
        <taxon>Flavobacteriales</taxon>
        <taxon>Flavobacteriaceae</taxon>
        <taxon>Aquimarina</taxon>
    </lineage>
</organism>
<accession>A0A023C0Q5</accession>
<dbReference type="RefSeq" id="WP_034239302.1">
    <property type="nucleotide sequence ID" value="NZ_AQRA01000001.1"/>
</dbReference>
<dbReference type="EMBL" id="AQRA01000001">
    <property type="protein sequence ID" value="EZH75896.1"/>
    <property type="molecule type" value="Genomic_DNA"/>
</dbReference>
<name>A0A023C0Q5_9FLAO</name>
<dbReference type="OrthoDB" id="2991685at2"/>
<protein>
    <submittedName>
        <fullName evidence="1">Uncharacterized protein</fullName>
    </submittedName>
</protein>
<evidence type="ECO:0000313" key="1">
    <source>
        <dbReference type="EMBL" id="EZH75896.1"/>
    </source>
</evidence>
<comment type="caution">
    <text evidence="1">The sequence shown here is derived from an EMBL/GenBank/DDBJ whole genome shotgun (WGS) entry which is preliminary data.</text>
</comment>
<proteinExistence type="predicted"/>
<evidence type="ECO:0000313" key="2">
    <source>
        <dbReference type="Proteomes" id="UP000023541"/>
    </source>
</evidence>